<sequence length="66" mass="7702">MKRVHLSNWYEELTLMGGWKYLHEIQDIQGTAVKGNPVGRSYVQLFGHLESPSENERGGQWRVHHL</sequence>
<dbReference type="EMBL" id="JAGKHQ010000012">
    <property type="protein sequence ID" value="KAG7503678.1"/>
    <property type="molecule type" value="Genomic_DNA"/>
</dbReference>
<proteinExistence type="predicted"/>
<dbReference type="AlphaFoldDB" id="A0AAV6REA7"/>
<accession>A0AAV6REA7</accession>
<protein>
    <submittedName>
        <fullName evidence="1">Uncharacterized protein</fullName>
    </submittedName>
</protein>
<organism evidence="1 2">
    <name type="scientific">Solea senegalensis</name>
    <name type="common">Senegalese sole</name>
    <dbReference type="NCBI Taxonomy" id="28829"/>
    <lineage>
        <taxon>Eukaryota</taxon>
        <taxon>Metazoa</taxon>
        <taxon>Chordata</taxon>
        <taxon>Craniata</taxon>
        <taxon>Vertebrata</taxon>
        <taxon>Euteleostomi</taxon>
        <taxon>Actinopterygii</taxon>
        <taxon>Neopterygii</taxon>
        <taxon>Teleostei</taxon>
        <taxon>Neoteleostei</taxon>
        <taxon>Acanthomorphata</taxon>
        <taxon>Carangaria</taxon>
        <taxon>Pleuronectiformes</taxon>
        <taxon>Pleuronectoidei</taxon>
        <taxon>Soleidae</taxon>
        <taxon>Solea</taxon>
    </lineage>
</organism>
<evidence type="ECO:0000313" key="2">
    <source>
        <dbReference type="Proteomes" id="UP000693946"/>
    </source>
</evidence>
<comment type="caution">
    <text evidence="1">The sequence shown here is derived from an EMBL/GenBank/DDBJ whole genome shotgun (WGS) entry which is preliminary data.</text>
</comment>
<dbReference type="Proteomes" id="UP000693946">
    <property type="component" value="Linkage Group LG2"/>
</dbReference>
<reference evidence="1 2" key="1">
    <citation type="journal article" date="2021" name="Sci. Rep.">
        <title>Chromosome anchoring in Senegalese sole (Solea senegalensis) reveals sex-associated markers and genome rearrangements in flatfish.</title>
        <authorList>
            <person name="Guerrero-Cozar I."/>
            <person name="Gomez-Garrido J."/>
            <person name="Berbel C."/>
            <person name="Martinez-Blanch J.F."/>
            <person name="Alioto T."/>
            <person name="Claros M.G."/>
            <person name="Gagnaire P.A."/>
            <person name="Manchado M."/>
        </authorList>
    </citation>
    <scope>NUCLEOTIDE SEQUENCE [LARGE SCALE GENOMIC DNA]</scope>
    <source>
        <strain evidence="1">Sse05_10M</strain>
    </source>
</reference>
<keyword evidence="2" id="KW-1185">Reference proteome</keyword>
<evidence type="ECO:0000313" key="1">
    <source>
        <dbReference type="EMBL" id="KAG7503678.1"/>
    </source>
</evidence>
<name>A0AAV6REA7_SOLSE</name>
<gene>
    <name evidence="1" type="ORF">JOB18_043065</name>
</gene>